<dbReference type="PRINTS" id="PR00619">
    <property type="entry name" value="GATAZNFINGER"/>
</dbReference>
<proteinExistence type="predicted"/>
<feature type="compositionally biased region" description="Low complexity" evidence="9">
    <location>
        <begin position="1"/>
        <end position="19"/>
    </location>
</feature>
<dbReference type="PANTHER" id="PTHR10071">
    <property type="entry name" value="TRANSCRIPTION FACTOR GATA FAMILY MEMBER"/>
    <property type="match status" value="1"/>
</dbReference>
<dbReference type="SMART" id="SM00401">
    <property type="entry name" value="ZnF_GATA"/>
    <property type="match status" value="1"/>
</dbReference>
<feature type="compositionally biased region" description="Low complexity" evidence="9">
    <location>
        <begin position="44"/>
        <end position="65"/>
    </location>
</feature>
<dbReference type="PROSITE" id="PS50114">
    <property type="entry name" value="GATA_ZN_FINGER_2"/>
    <property type="match status" value="1"/>
</dbReference>
<accession>A0A1Y3B3C7</accession>
<dbReference type="GO" id="GO:0008270">
    <property type="term" value="F:zinc ion binding"/>
    <property type="evidence" value="ECO:0007669"/>
    <property type="project" value="UniProtKB-KW"/>
</dbReference>
<protein>
    <submittedName>
        <fullName evidence="11">GATA-binding factor-like protein</fullName>
    </submittedName>
</protein>
<evidence type="ECO:0000256" key="1">
    <source>
        <dbReference type="ARBA" id="ARBA00004123"/>
    </source>
</evidence>
<feature type="non-terminal residue" evidence="11">
    <location>
        <position position="1"/>
    </location>
</feature>
<organism evidence="11 12">
    <name type="scientific">Euroglyphus maynei</name>
    <name type="common">Mayne's house dust mite</name>
    <dbReference type="NCBI Taxonomy" id="6958"/>
    <lineage>
        <taxon>Eukaryota</taxon>
        <taxon>Metazoa</taxon>
        <taxon>Ecdysozoa</taxon>
        <taxon>Arthropoda</taxon>
        <taxon>Chelicerata</taxon>
        <taxon>Arachnida</taxon>
        <taxon>Acari</taxon>
        <taxon>Acariformes</taxon>
        <taxon>Sarcoptiformes</taxon>
        <taxon>Astigmata</taxon>
        <taxon>Psoroptidia</taxon>
        <taxon>Analgoidea</taxon>
        <taxon>Pyroglyphidae</taxon>
        <taxon>Pyroglyphinae</taxon>
        <taxon>Euroglyphus</taxon>
    </lineage>
</organism>
<dbReference type="GO" id="GO:0000122">
    <property type="term" value="P:negative regulation of transcription by RNA polymerase II"/>
    <property type="evidence" value="ECO:0007669"/>
    <property type="project" value="TreeGrafter"/>
</dbReference>
<dbReference type="PANTHER" id="PTHR10071:SF281">
    <property type="entry name" value="BOX A-BINDING FACTOR-RELATED"/>
    <property type="match status" value="1"/>
</dbReference>
<dbReference type="AlphaFoldDB" id="A0A1Y3B3C7"/>
<dbReference type="GO" id="GO:0000978">
    <property type="term" value="F:RNA polymerase II cis-regulatory region sequence-specific DNA binding"/>
    <property type="evidence" value="ECO:0007669"/>
    <property type="project" value="TreeGrafter"/>
</dbReference>
<keyword evidence="7" id="KW-0539">Nucleus</keyword>
<comment type="subcellular location">
    <subcellularLocation>
        <location evidence="1">Nucleus</location>
    </subcellularLocation>
</comment>
<evidence type="ECO:0000313" key="11">
    <source>
        <dbReference type="EMBL" id="OTF75330.1"/>
    </source>
</evidence>
<dbReference type="CDD" id="cd00202">
    <property type="entry name" value="ZnF_GATA"/>
    <property type="match status" value="1"/>
</dbReference>
<evidence type="ECO:0000256" key="5">
    <source>
        <dbReference type="ARBA" id="ARBA00023015"/>
    </source>
</evidence>
<dbReference type="OrthoDB" id="2162994at2759"/>
<dbReference type="GO" id="GO:0005634">
    <property type="term" value="C:nucleus"/>
    <property type="evidence" value="ECO:0007669"/>
    <property type="project" value="UniProtKB-SubCell"/>
</dbReference>
<evidence type="ECO:0000259" key="10">
    <source>
        <dbReference type="PROSITE" id="PS50114"/>
    </source>
</evidence>
<evidence type="ECO:0000256" key="7">
    <source>
        <dbReference type="ARBA" id="ARBA00023242"/>
    </source>
</evidence>
<sequence>TSTTTISSSPSSSSSGTGIKTQPLVIKYRKPNGTMATTLALMLGGKSDSKSGTSSPTSSGNNKSNQMNHLQNKSQGVDLTTMFNTAVLAGSLNHSMLESESGDNDHTFIETSAAAAERYVRETLEPQSSFINHQRVQQQMAIPSYLSNAALGKTGNVGIEYPQSRDLTRPLSPNSANAFFAAAAAASEIDAIKFERECVNCGTQSTSQWRTNGNGHYLCNACGLYKKYNGEDRPPASIQQPRKRSVSNYYFKF</sequence>
<evidence type="ECO:0000256" key="8">
    <source>
        <dbReference type="PROSITE-ProRule" id="PRU00094"/>
    </source>
</evidence>
<keyword evidence="12" id="KW-1185">Reference proteome</keyword>
<dbReference type="Proteomes" id="UP000194236">
    <property type="component" value="Unassembled WGS sequence"/>
</dbReference>
<keyword evidence="6" id="KW-0804">Transcription</keyword>
<dbReference type="InterPro" id="IPR000679">
    <property type="entry name" value="Znf_GATA"/>
</dbReference>
<evidence type="ECO:0000256" key="6">
    <source>
        <dbReference type="ARBA" id="ARBA00023163"/>
    </source>
</evidence>
<feature type="region of interest" description="Disordered" evidence="9">
    <location>
        <begin position="44"/>
        <end position="69"/>
    </location>
</feature>
<dbReference type="GO" id="GO:0045165">
    <property type="term" value="P:cell fate commitment"/>
    <property type="evidence" value="ECO:0007669"/>
    <property type="project" value="TreeGrafter"/>
</dbReference>
<evidence type="ECO:0000313" key="12">
    <source>
        <dbReference type="Proteomes" id="UP000194236"/>
    </source>
</evidence>
<evidence type="ECO:0000256" key="4">
    <source>
        <dbReference type="ARBA" id="ARBA00022833"/>
    </source>
</evidence>
<keyword evidence="5" id="KW-0805">Transcription regulation</keyword>
<dbReference type="InterPro" id="IPR013088">
    <property type="entry name" value="Znf_NHR/GATA"/>
</dbReference>
<comment type="caution">
    <text evidence="11">The sequence shown here is derived from an EMBL/GenBank/DDBJ whole genome shotgun (WGS) entry which is preliminary data.</text>
</comment>
<reference evidence="11 12" key="1">
    <citation type="submission" date="2017-03" db="EMBL/GenBank/DDBJ databases">
        <title>Genome Survey of Euroglyphus maynei.</title>
        <authorList>
            <person name="Arlian L.G."/>
            <person name="Morgan M.S."/>
            <person name="Rider S.D."/>
        </authorList>
    </citation>
    <scope>NUCLEOTIDE SEQUENCE [LARGE SCALE GENOMIC DNA]</scope>
    <source>
        <strain evidence="11">Arlian Lab</strain>
        <tissue evidence="11">Whole body</tissue>
    </source>
</reference>
<evidence type="ECO:0000256" key="2">
    <source>
        <dbReference type="ARBA" id="ARBA00022723"/>
    </source>
</evidence>
<keyword evidence="3 8" id="KW-0863">Zinc-finger</keyword>
<evidence type="ECO:0000256" key="3">
    <source>
        <dbReference type="ARBA" id="ARBA00022771"/>
    </source>
</evidence>
<dbReference type="Gene3D" id="3.30.50.10">
    <property type="entry name" value="Erythroid Transcription Factor GATA-1, subunit A"/>
    <property type="match status" value="1"/>
</dbReference>
<dbReference type="EMBL" id="MUJZ01042485">
    <property type="protein sequence ID" value="OTF75330.1"/>
    <property type="molecule type" value="Genomic_DNA"/>
</dbReference>
<dbReference type="PROSITE" id="PS00344">
    <property type="entry name" value="GATA_ZN_FINGER_1"/>
    <property type="match status" value="1"/>
</dbReference>
<dbReference type="Pfam" id="PF00320">
    <property type="entry name" value="GATA"/>
    <property type="match status" value="1"/>
</dbReference>
<dbReference type="GO" id="GO:0000981">
    <property type="term" value="F:DNA-binding transcription factor activity, RNA polymerase II-specific"/>
    <property type="evidence" value="ECO:0007669"/>
    <property type="project" value="TreeGrafter"/>
</dbReference>
<feature type="region of interest" description="Disordered" evidence="9">
    <location>
        <begin position="1"/>
        <end position="25"/>
    </location>
</feature>
<evidence type="ECO:0000256" key="9">
    <source>
        <dbReference type="SAM" id="MobiDB-lite"/>
    </source>
</evidence>
<dbReference type="InterPro" id="IPR039355">
    <property type="entry name" value="Transcription_factor_GATA"/>
</dbReference>
<dbReference type="GO" id="GO:0045944">
    <property type="term" value="P:positive regulation of transcription by RNA polymerase II"/>
    <property type="evidence" value="ECO:0007669"/>
    <property type="project" value="TreeGrafter"/>
</dbReference>
<keyword evidence="2" id="KW-0479">Metal-binding</keyword>
<dbReference type="SUPFAM" id="SSF57716">
    <property type="entry name" value="Glucocorticoid receptor-like (DNA-binding domain)"/>
    <property type="match status" value="1"/>
</dbReference>
<name>A0A1Y3B3C7_EURMA</name>
<feature type="domain" description="GATA-type" evidence="10">
    <location>
        <begin position="196"/>
        <end position="234"/>
    </location>
</feature>
<keyword evidence="4" id="KW-0862">Zinc</keyword>
<gene>
    <name evidence="11" type="ORF">BLA29_009486</name>
</gene>